<evidence type="ECO:0000256" key="1">
    <source>
        <dbReference type="SAM" id="MobiDB-lite"/>
    </source>
</evidence>
<evidence type="ECO:0000313" key="2">
    <source>
        <dbReference type="EMBL" id="KAI5071967.1"/>
    </source>
</evidence>
<comment type="caution">
    <text evidence="2">The sequence shown here is derived from an EMBL/GenBank/DDBJ whole genome shotgun (WGS) entry which is preliminary data.</text>
</comment>
<organism evidence="2 3">
    <name type="scientific">Adiantum capillus-veneris</name>
    <name type="common">Maidenhair fern</name>
    <dbReference type="NCBI Taxonomy" id="13818"/>
    <lineage>
        <taxon>Eukaryota</taxon>
        <taxon>Viridiplantae</taxon>
        <taxon>Streptophyta</taxon>
        <taxon>Embryophyta</taxon>
        <taxon>Tracheophyta</taxon>
        <taxon>Polypodiopsida</taxon>
        <taxon>Polypodiidae</taxon>
        <taxon>Polypodiales</taxon>
        <taxon>Pteridineae</taxon>
        <taxon>Pteridaceae</taxon>
        <taxon>Vittarioideae</taxon>
        <taxon>Adiantum</taxon>
    </lineage>
</organism>
<dbReference type="Proteomes" id="UP000886520">
    <property type="component" value="Chromosome 13"/>
</dbReference>
<reference evidence="2" key="1">
    <citation type="submission" date="2021-01" db="EMBL/GenBank/DDBJ databases">
        <title>Adiantum capillus-veneris genome.</title>
        <authorList>
            <person name="Fang Y."/>
            <person name="Liao Q."/>
        </authorList>
    </citation>
    <scope>NUCLEOTIDE SEQUENCE</scope>
    <source>
        <strain evidence="2">H3</strain>
        <tissue evidence="2">Leaf</tissue>
    </source>
</reference>
<protein>
    <submittedName>
        <fullName evidence="2">Uncharacterized protein</fullName>
    </submittedName>
</protein>
<feature type="region of interest" description="Disordered" evidence="1">
    <location>
        <begin position="27"/>
        <end position="68"/>
    </location>
</feature>
<dbReference type="OrthoDB" id="1925539at2759"/>
<accession>A0A9D4UR15</accession>
<sequence>MQTPWGVRAARARDRWRRVLLPSAAAQGFGTGPIWPALSSRSKTAASSPPSPPPPPLPASSSMCPPPVLPPSPHAWKNVNSSSRLVSEAAPASSQPFLLNFRLQPPAPPPFPQNLMGDSLTPPLPPSHLLPNFRSPPGAPQPTQLLMGGGSSSSYCVASIGQSLHLVGLENSQEDPSKANNLLTEQLAGVAPLKLQYKQHLQQCKQQQRQPGGAGGGGNQKVQQYCSLFSVFGNGGLPLPIAQVAVAMAQKDGASLLPQVSGSQQLQAASTAFEFTACDFLRESLPLPAFAGTAPNRSAGAVEARRPVTPAPPEYCLFGQHKLVQNCPSMSSLQLNMPSPAPLVLPPPPPSVAPAPASTPLINALGAVPDLIQWPPLIRSTRPVLPQDHSKA</sequence>
<evidence type="ECO:0000313" key="3">
    <source>
        <dbReference type="Proteomes" id="UP000886520"/>
    </source>
</evidence>
<name>A0A9D4UR15_ADICA</name>
<keyword evidence="3" id="KW-1185">Reference proteome</keyword>
<gene>
    <name evidence="2" type="ORF">GOP47_0014218</name>
</gene>
<dbReference type="AlphaFoldDB" id="A0A9D4UR15"/>
<feature type="compositionally biased region" description="Low complexity" evidence="1">
    <location>
        <begin position="39"/>
        <end position="48"/>
    </location>
</feature>
<proteinExistence type="predicted"/>
<dbReference type="EMBL" id="JABFUD020000013">
    <property type="protein sequence ID" value="KAI5071967.1"/>
    <property type="molecule type" value="Genomic_DNA"/>
</dbReference>
<feature type="compositionally biased region" description="Pro residues" evidence="1">
    <location>
        <begin position="49"/>
        <end position="68"/>
    </location>
</feature>